<dbReference type="SUPFAM" id="SSF53335">
    <property type="entry name" value="S-adenosyl-L-methionine-dependent methyltransferases"/>
    <property type="match status" value="1"/>
</dbReference>
<keyword evidence="1" id="KW-0808">Transferase</keyword>
<dbReference type="Proteomes" id="UP001152872">
    <property type="component" value="Unassembled WGS sequence"/>
</dbReference>
<dbReference type="AlphaFoldDB" id="A0A9X4RHN2"/>
<name>A0A9X4RHN2_9CYAN</name>
<proteinExistence type="predicted"/>
<organism evidence="1 2">
    <name type="scientific">Pseudanabaena catenata USMAC16</name>
    <dbReference type="NCBI Taxonomy" id="1855837"/>
    <lineage>
        <taxon>Bacteria</taxon>
        <taxon>Bacillati</taxon>
        <taxon>Cyanobacteriota</taxon>
        <taxon>Cyanophyceae</taxon>
        <taxon>Pseudanabaenales</taxon>
        <taxon>Pseudanabaenaceae</taxon>
        <taxon>Pseudanabaena</taxon>
    </lineage>
</organism>
<keyword evidence="1" id="KW-0489">Methyltransferase</keyword>
<gene>
    <name evidence="1" type="ORF">FEV09_09020</name>
</gene>
<dbReference type="GO" id="GO:0008168">
    <property type="term" value="F:methyltransferase activity"/>
    <property type="evidence" value="ECO:0007669"/>
    <property type="project" value="UniProtKB-KW"/>
</dbReference>
<dbReference type="RefSeq" id="WP_009626788.1">
    <property type="nucleotide sequence ID" value="NZ_VBTY01000059.1"/>
</dbReference>
<comment type="caution">
    <text evidence="1">The sequence shown here is derived from an EMBL/GenBank/DDBJ whole genome shotgun (WGS) entry which is preliminary data.</text>
</comment>
<dbReference type="GO" id="GO:0032259">
    <property type="term" value="P:methylation"/>
    <property type="evidence" value="ECO:0007669"/>
    <property type="project" value="UniProtKB-KW"/>
</dbReference>
<protein>
    <submittedName>
        <fullName evidence="1">Class I SAM-dependent methyltransferase</fullName>
        <ecNumber evidence="1">2.1.-.-</ecNumber>
    </submittedName>
</protein>
<dbReference type="Pfam" id="PF13489">
    <property type="entry name" value="Methyltransf_23"/>
    <property type="match status" value="1"/>
</dbReference>
<dbReference type="CDD" id="cd02440">
    <property type="entry name" value="AdoMet_MTases"/>
    <property type="match status" value="1"/>
</dbReference>
<accession>A0A9X4RHN2</accession>
<evidence type="ECO:0000313" key="1">
    <source>
        <dbReference type="EMBL" id="MDG3494701.1"/>
    </source>
</evidence>
<dbReference type="Gene3D" id="3.40.50.150">
    <property type="entry name" value="Vaccinia Virus protein VP39"/>
    <property type="match status" value="1"/>
</dbReference>
<evidence type="ECO:0000313" key="2">
    <source>
        <dbReference type="Proteomes" id="UP001152872"/>
    </source>
</evidence>
<sequence length="251" mass="29048">MVTLSPTPTFLEGYWQDCFSLEKHLQEFLKLDAETITEKLQNCRYDLANLGNTDFDWEEAAAFYKDKVGEMYLFKLGTWHLESQDYIGGTLKLIADQAKGRVLDFGGGIGTHAIGAAMCPHVDEVIYCDINPINRGFVEHRTQQLGLSHKISFRSEIPWESSLEGYFDTVLCFDVLEHLPDPSHQLMQFHKMLSPQGKIIVNWYFFKGFENEHPIHLDDPETVDTFFRTLQTNFLEVFQPHLITARCYRKV</sequence>
<dbReference type="EMBL" id="VBTY01000059">
    <property type="protein sequence ID" value="MDG3494701.1"/>
    <property type="molecule type" value="Genomic_DNA"/>
</dbReference>
<dbReference type="EC" id="2.1.-.-" evidence="1"/>
<keyword evidence="2" id="KW-1185">Reference proteome</keyword>
<reference evidence="1" key="1">
    <citation type="submission" date="2019-05" db="EMBL/GenBank/DDBJ databases">
        <title>Whole genome sequencing of Pseudanabaena catenata USMAC16.</title>
        <authorList>
            <person name="Khan Z."/>
            <person name="Omar W.M."/>
            <person name="Convey P."/>
            <person name="Merican F."/>
            <person name="Najimudin N."/>
        </authorList>
    </citation>
    <scope>NUCLEOTIDE SEQUENCE</scope>
    <source>
        <strain evidence="1">USMAC16</strain>
    </source>
</reference>
<dbReference type="InterPro" id="IPR029063">
    <property type="entry name" value="SAM-dependent_MTases_sf"/>
</dbReference>